<dbReference type="EMBL" id="OC001424">
    <property type="protein sequence ID" value="CAD7259891.1"/>
    <property type="molecule type" value="Genomic_DNA"/>
</dbReference>
<dbReference type="InterPro" id="IPR003439">
    <property type="entry name" value="ABC_transporter-like_ATP-bd"/>
</dbReference>
<keyword evidence="11" id="KW-0732">Signal</keyword>
<evidence type="ECO:0000256" key="8">
    <source>
        <dbReference type="ARBA" id="ARBA00023136"/>
    </source>
</evidence>
<keyword evidence="4 10" id="KW-0812">Transmembrane</keyword>
<feature type="transmembrane region" description="Helical" evidence="10">
    <location>
        <begin position="848"/>
        <end position="875"/>
    </location>
</feature>
<evidence type="ECO:0000256" key="4">
    <source>
        <dbReference type="ARBA" id="ARBA00022692"/>
    </source>
</evidence>
<feature type="transmembrane region" description="Helical" evidence="10">
    <location>
        <begin position="1251"/>
        <end position="1284"/>
    </location>
</feature>
<evidence type="ECO:0000256" key="2">
    <source>
        <dbReference type="ARBA" id="ARBA00009726"/>
    </source>
</evidence>
<reference evidence="14" key="1">
    <citation type="submission" date="2020-11" db="EMBL/GenBank/DDBJ databases">
        <authorList>
            <person name="Tran Van P."/>
        </authorList>
    </citation>
    <scope>NUCLEOTIDE SEQUENCE</scope>
</reference>
<comment type="subcellular location">
    <subcellularLocation>
        <location evidence="1">Membrane</location>
        <topology evidence="1">Multi-pass membrane protein</topology>
    </subcellularLocation>
</comment>
<organism evidence="14">
    <name type="scientific">Timema shepardi</name>
    <name type="common">Walking stick</name>
    <dbReference type="NCBI Taxonomy" id="629360"/>
    <lineage>
        <taxon>Eukaryota</taxon>
        <taxon>Metazoa</taxon>
        <taxon>Ecdysozoa</taxon>
        <taxon>Arthropoda</taxon>
        <taxon>Hexapoda</taxon>
        <taxon>Insecta</taxon>
        <taxon>Pterygota</taxon>
        <taxon>Neoptera</taxon>
        <taxon>Polyneoptera</taxon>
        <taxon>Phasmatodea</taxon>
        <taxon>Timematodea</taxon>
        <taxon>Timematoidea</taxon>
        <taxon>Timematidae</taxon>
        <taxon>Timema</taxon>
    </lineage>
</organism>
<evidence type="ECO:0000256" key="9">
    <source>
        <dbReference type="SAM" id="MobiDB-lite"/>
    </source>
</evidence>
<dbReference type="InterPro" id="IPR011527">
    <property type="entry name" value="ABC1_TM_dom"/>
</dbReference>
<dbReference type="PROSITE" id="PS50929">
    <property type="entry name" value="ABC_TM1F"/>
    <property type="match status" value="2"/>
</dbReference>
<dbReference type="PANTHER" id="PTHR24223">
    <property type="entry name" value="ATP-BINDING CASSETTE SUB-FAMILY C"/>
    <property type="match status" value="1"/>
</dbReference>
<dbReference type="FunFam" id="3.40.50.300:FF:000163">
    <property type="entry name" value="Multidrug resistance-associated protein member 4"/>
    <property type="match status" value="1"/>
</dbReference>
<keyword evidence="6" id="KW-0067">ATP-binding</keyword>
<feature type="transmembrane region" description="Helical" evidence="10">
    <location>
        <begin position="301"/>
        <end position="323"/>
    </location>
</feature>
<dbReference type="SUPFAM" id="SSF52540">
    <property type="entry name" value="P-loop containing nucleoside triphosphate hydrolases"/>
    <property type="match status" value="2"/>
</dbReference>
<dbReference type="CDD" id="cd03250">
    <property type="entry name" value="ABCC_MRP_domain1"/>
    <property type="match status" value="1"/>
</dbReference>
<feature type="domain" description="ABC transporter" evidence="12">
    <location>
        <begin position="1356"/>
        <end position="1588"/>
    </location>
</feature>
<feature type="transmembrane region" description="Helical" evidence="10">
    <location>
        <begin position="227"/>
        <end position="249"/>
    </location>
</feature>
<dbReference type="PROSITE" id="PS00211">
    <property type="entry name" value="ABC_TRANSPORTER_1"/>
    <property type="match status" value="2"/>
</dbReference>
<dbReference type="Pfam" id="PF00005">
    <property type="entry name" value="ABC_tran"/>
    <property type="match status" value="2"/>
</dbReference>
<dbReference type="Pfam" id="PF00664">
    <property type="entry name" value="ABC_membrane"/>
    <property type="match status" value="3"/>
</dbReference>
<keyword evidence="7 10" id="KW-1133">Transmembrane helix</keyword>
<feature type="chain" id="PRO_5031108872" description="Multidrug resistance-associated protein 4" evidence="11">
    <location>
        <begin position="32"/>
        <end position="1702"/>
    </location>
</feature>
<protein>
    <recommendedName>
        <fullName evidence="15">Multidrug resistance-associated protein 4</fullName>
    </recommendedName>
</protein>
<evidence type="ECO:0000259" key="13">
    <source>
        <dbReference type="PROSITE" id="PS50929"/>
    </source>
</evidence>
<dbReference type="GO" id="GO:0016887">
    <property type="term" value="F:ATP hydrolysis activity"/>
    <property type="evidence" value="ECO:0007669"/>
    <property type="project" value="InterPro"/>
</dbReference>
<dbReference type="GO" id="GO:0140359">
    <property type="term" value="F:ABC-type transporter activity"/>
    <property type="evidence" value="ECO:0007669"/>
    <property type="project" value="InterPro"/>
</dbReference>
<dbReference type="InterPro" id="IPR003593">
    <property type="entry name" value="AAA+_ATPase"/>
</dbReference>
<dbReference type="FunFam" id="3.40.50.300:FF:000482">
    <property type="entry name" value="Multidrug resistance-associated protein member 4"/>
    <property type="match status" value="1"/>
</dbReference>
<feature type="transmembrane region" description="Helical" evidence="10">
    <location>
        <begin position="930"/>
        <end position="954"/>
    </location>
</feature>
<dbReference type="GO" id="GO:0005524">
    <property type="term" value="F:ATP binding"/>
    <property type="evidence" value="ECO:0007669"/>
    <property type="project" value="UniProtKB-KW"/>
</dbReference>
<dbReference type="CDD" id="cd03244">
    <property type="entry name" value="ABCC_MRP_domain2"/>
    <property type="match status" value="1"/>
</dbReference>
<feature type="domain" description="ABC transmembrane type-1" evidence="13">
    <location>
        <begin position="203"/>
        <end position="394"/>
    </location>
</feature>
<evidence type="ECO:0000313" key="14">
    <source>
        <dbReference type="EMBL" id="CAD7259891.1"/>
    </source>
</evidence>
<feature type="transmembrane region" description="Helical" evidence="10">
    <location>
        <begin position="329"/>
        <end position="348"/>
    </location>
</feature>
<evidence type="ECO:0000256" key="11">
    <source>
        <dbReference type="SAM" id="SignalP"/>
    </source>
</evidence>
<accession>A0A7R9FZ93</accession>
<evidence type="ECO:0000256" key="5">
    <source>
        <dbReference type="ARBA" id="ARBA00022741"/>
    </source>
</evidence>
<gene>
    <name evidence="14" type="ORF">TSIB3V08_LOCUS4086</name>
</gene>
<keyword evidence="3" id="KW-0813">Transport</keyword>
<feature type="region of interest" description="Disordered" evidence="9">
    <location>
        <begin position="112"/>
        <end position="132"/>
    </location>
</feature>
<proteinExistence type="inferred from homology"/>
<dbReference type="PROSITE" id="PS50893">
    <property type="entry name" value="ABC_TRANSPORTER_2"/>
    <property type="match status" value="2"/>
</dbReference>
<keyword evidence="5" id="KW-0547">Nucleotide-binding</keyword>
<evidence type="ECO:0000256" key="10">
    <source>
        <dbReference type="SAM" id="Phobius"/>
    </source>
</evidence>
<dbReference type="FunFam" id="1.20.1560.10:FF:000014">
    <property type="entry name" value="Multidrug resistance-associated protein member 4"/>
    <property type="match status" value="1"/>
</dbReference>
<dbReference type="InterPro" id="IPR036640">
    <property type="entry name" value="ABC1_TM_sf"/>
</dbReference>
<dbReference type="SUPFAM" id="SSF90123">
    <property type="entry name" value="ABC transporter transmembrane region"/>
    <property type="match status" value="3"/>
</dbReference>
<feature type="signal peptide" evidence="11">
    <location>
        <begin position="1"/>
        <end position="31"/>
    </location>
</feature>
<evidence type="ECO:0000259" key="12">
    <source>
        <dbReference type="PROSITE" id="PS50893"/>
    </source>
</evidence>
<dbReference type="Gene3D" id="3.40.50.300">
    <property type="entry name" value="P-loop containing nucleotide triphosphate hydrolases"/>
    <property type="match status" value="2"/>
</dbReference>
<evidence type="ECO:0000256" key="3">
    <source>
        <dbReference type="ARBA" id="ARBA00022448"/>
    </source>
</evidence>
<dbReference type="InterPro" id="IPR017871">
    <property type="entry name" value="ABC_transporter-like_CS"/>
</dbReference>
<feature type="transmembrane region" description="Helical" evidence="10">
    <location>
        <begin position="447"/>
        <end position="468"/>
    </location>
</feature>
<dbReference type="GO" id="GO:0016020">
    <property type="term" value="C:membrane"/>
    <property type="evidence" value="ECO:0007669"/>
    <property type="project" value="UniProtKB-SubCell"/>
</dbReference>
<dbReference type="Gene3D" id="1.20.1560.10">
    <property type="entry name" value="ABC transporter type 1, transmembrane domain"/>
    <property type="match status" value="3"/>
</dbReference>
<evidence type="ECO:0008006" key="15">
    <source>
        <dbReference type="Google" id="ProtNLM"/>
    </source>
</evidence>
<dbReference type="SMART" id="SM00382">
    <property type="entry name" value="AAA"/>
    <property type="match status" value="2"/>
</dbReference>
<sequence>MTFKWLNPVYRLHFSLLYWLYSSPMASLVLTDSSQLTIDSFKKLPDQITYPYAEPYDLQKHQATNALVVLNSTAEDGEIEVRIPVGGHSEKTRLGRLDAFYTLGSPWTVNRDINTTDNDGADPPSPNASDLDMPLCQTADSFSVSSPYEDYSVALSNESVNHVLRWTVDLFKKGFKQDLSQDDLFEPLSKDKSQHLGDKLEKMTQPYFLGQLLTYFQPGSETTKETAYLYAGALAACVFLNVFTQHFILQAFHLGMRIRVAFCSLLYRKILSLRLSRAALGETATGKVVNLLSNDVARFDLVFLMFHSLWLGPLVTVAIAYIIWQEAGVPGLVGVVVVLLVLPTQAYLARLTAKYRLQTAYKTDERVRLMDEIITGVRVIKMYAWERPFASMIRWARKMRACSRPSDVLSPTLVYAEPDNWAPPNGRTNRYEINIIRRTSYLRGISMSLYLCISRITIFSVMVSLVLLGEPLTSNKVFMYAAYLNVISFLVTNLFVRAITEAAETLVSVRRLKDFLLQEELDDTHRLTHTTTERTFNPYPVILKSVTARWKANSTGSTLQDINLRAKQGKLIAIIGPVGSGKSSLLQVLLGELTVSEGTCAVEGSLSYACQEPWVFGSTIRQNIVFGSTFNKRRYDEVVRVCALRRDLEGFPQGDLTQVGERGSSLSGGQKARINLARAVYNEADVYLLDDPLSAVDTHVGRHLFDECINSYLKKKTRILVTHQLQYLKDADYIILINNGVIEMQGKFDELLASDVDYAQLLGGGDDEQLDAGKGFGAEADEKTQQLPRLLRQISRASTKVAAISIKYSANRSKASTVPDDVEEPEETEVQQQLFEASSKGKSERSVYAEYFCSGANCLGLFLMSSFFIVAQAAASGADYWMVTHEELRSYYQSPEFQYDLNTTKNNASAEESEIFLLPVEELLSTQLCLYIYTGIVVFLIIIAFVRSFTFYTVCMRSSVSLHNDMFNSVIRTPVRFFDVNPSGELREVSISLKQTPALHASVVEWSEMLLLRLTRLPMTLTVTKSARSKLCMKVVCWSKKELQATSNNQRCETCILFEGRLTTPKRENEKLVPNSNHEVPSAMISSVAKRVNPHLPSVTFDPLQDGISPSHHRRIRDEVTACMDVLLTEHCRRVLNRFAKDIGSVDELLPKSLMDASQTMFIMLGSLVVGVTVNYWFVIPILLLGSVLLIMRSIYLRTSKNVKRVEGITKSPVFTHMNATLQGLSTIRAYGAQKILQQEFDKHQDVHSSAFYMFITTSSAFGFFIDFICFIYISLVTFSFLVLQEMYGGSVGLAITQAMALAGVVQFGIRQTAEVASNMMSVERVAEYKYLQEEPNLESNKDAKPPKDWPFEGEIEFQNVYLKYVETEPPVLKDLNLVINPGEKVGIVGRTGAGKSSLISALFRLSRVEGTLKIDGVDTSLIGLEDLRSRISIIPQDPFLFSGTLRRNLDPFSEFDDDALWRALEEVELKETYKEGQGLSMGVTDGGGNVSVGQRQLICLARAILRNNKILLLDEATANVDPQTDELIQKTIRSKFVKCTVLTVAHRLHTIMDSNKVLVMDSGKMIRCPARNSAIAYVACLPPSTKPNPHINVSKLATPVGEHSNYDSPQPSLSTPKSEKELHYRAHLSHAATETGFSKLIVWNNMEFDHPHRLLQKKEGHFSKMVQETGFTMAAKLSKIAEDKYRATSLWGKVRQLVNPG</sequence>
<comment type="similarity">
    <text evidence="2">Belongs to the ABC transporter superfamily. ABCC family. Conjugate transporter (TC 3.A.1.208) subfamily.</text>
</comment>
<keyword evidence="8 10" id="KW-0472">Membrane</keyword>
<feature type="transmembrane region" description="Helical" evidence="10">
    <location>
        <begin position="480"/>
        <end position="500"/>
    </location>
</feature>
<feature type="domain" description="ABC transporter" evidence="12">
    <location>
        <begin position="541"/>
        <end position="764"/>
    </location>
</feature>
<evidence type="ECO:0000256" key="1">
    <source>
        <dbReference type="ARBA" id="ARBA00004141"/>
    </source>
</evidence>
<feature type="transmembrane region" description="Helical" evidence="10">
    <location>
        <begin position="1291"/>
        <end position="1310"/>
    </location>
</feature>
<name>A0A7R9FZ93_TIMSH</name>
<dbReference type="InterPro" id="IPR027417">
    <property type="entry name" value="P-loop_NTPase"/>
</dbReference>
<dbReference type="PANTHER" id="PTHR24223:SF456">
    <property type="entry name" value="MULTIDRUG RESISTANCE-ASSOCIATED PROTEIN LETHAL(2)03659"/>
    <property type="match status" value="1"/>
</dbReference>
<evidence type="ECO:0000256" key="6">
    <source>
        <dbReference type="ARBA" id="ARBA00022840"/>
    </source>
</evidence>
<feature type="transmembrane region" description="Helical" evidence="10">
    <location>
        <begin position="1162"/>
        <end position="1192"/>
    </location>
</feature>
<evidence type="ECO:0000256" key="7">
    <source>
        <dbReference type="ARBA" id="ARBA00022989"/>
    </source>
</evidence>
<feature type="domain" description="ABC transmembrane type-1" evidence="13">
    <location>
        <begin position="930"/>
        <end position="1318"/>
    </location>
</feature>
<dbReference type="InterPro" id="IPR050173">
    <property type="entry name" value="ABC_transporter_C-like"/>
</dbReference>